<feature type="domain" description="Flagellar hook-length control protein-like C-terminal" evidence="2">
    <location>
        <begin position="463"/>
        <end position="544"/>
    </location>
</feature>
<keyword evidence="3" id="KW-0966">Cell projection</keyword>
<reference evidence="4" key="1">
    <citation type="journal article" date="2019" name="Int. J. Syst. Evol. Microbiol.">
        <title>The Global Catalogue of Microorganisms (GCM) 10K type strain sequencing project: providing services to taxonomists for standard genome sequencing and annotation.</title>
        <authorList>
            <consortium name="The Broad Institute Genomics Platform"/>
            <consortium name="The Broad Institute Genome Sequencing Center for Infectious Disease"/>
            <person name="Wu L."/>
            <person name="Ma J."/>
        </authorList>
    </citation>
    <scope>NUCLEOTIDE SEQUENCE [LARGE SCALE GENOMIC DNA]</scope>
    <source>
        <strain evidence="4">CGMCC 1.15339</strain>
    </source>
</reference>
<keyword evidence="3" id="KW-0282">Flagellum</keyword>
<comment type="caution">
    <text evidence="3">The sequence shown here is derived from an EMBL/GenBank/DDBJ whole genome shotgun (WGS) entry which is preliminary data.</text>
</comment>
<keyword evidence="4" id="KW-1185">Reference proteome</keyword>
<dbReference type="EMBL" id="BMII01000005">
    <property type="protein sequence ID" value="GGB50084.1"/>
    <property type="molecule type" value="Genomic_DNA"/>
</dbReference>
<dbReference type="Proteomes" id="UP000617555">
    <property type="component" value="Unassembled WGS sequence"/>
</dbReference>
<dbReference type="PANTHER" id="PTHR37533:SF2">
    <property type="entry name" value="FLAGELLAR HOOK-LENGTH CONTROL PROTEIN"/>
    <property type="match status" value="1"/>
</dbReference>
<accession>A0ABQ1IRI8</accession>
<evidence type="ECO:0000313" key="4">
    <source>
        <dbReference type="Proteomes" id="UP000617555"/>
    </source>
</evidence>
<protein>
    <submittedName>
        <fullName evidence="3">Flagellar hook-length control protein FliK</fullName>
    </submittedName>
</protein>
<dbReference type="Gene3D" id="3.30.750.140">
    <property type="match status" value="1"/>
</dbReference>
<sequence>MQQMSNILLSNSNQNADVGAKIGKQDVENTSFLSVFNQASEQKNSFKPAADELAPAQAEQQIEDVDIEVELSESAESSQDNTDAEMIFAQLNMADSLGKRHHRDGNELPLIDKQGNYIGKNFTLEPIENGLEVIDTKLEVIDIKLEVINTKFEAVDTKFEAVDTKLEPLNLTSIELEQIDLEQIALEQHNIDFADSASTEADELFTETIHLDSHFTSSSQAIATLNPEQISSLTTYSQLSVKELQALDIKDLSELVSDFNLQAPVIDESILAMAELAQAELAHDDIASSVLNPLQQSELDNALAASVHNPNQAMNMSNTAKLNPALQPTANDPQQSAALMTSSLSVESQHILGDKSRIDGNIQPDLAGVKSLEKADFSVVLDSVAGKRVGESAVNINSASDGFEFFSDTSEVESKSLQNQSSFTPVHKSDVPQFQLSLRPQAQGEAGAQMQEMIQKFSPVMKQQLITMVSNGIQQAEIRLDPPELGHLTIKIQIQGDQTQVQFNVAQSQTRDLVEQAIPRLRDMLASEGLQLTDSQVSQGGGGRDQQQEQSESQGHTSDAQLDEISAQEASLMTNTSRSLHSAIDYYA</sequence>
<gene>
    <name evidence="3" type="primary">fliK</name>
    <name evidence="3" type="ORF">GCM10011607_08060</name>
</gene>
<organism evidence="3 4">
    <name type="scientific">Shewanella inventionis</name>
    <dbReference type="NCBI Taxonomy" id="1738770"/>
    <lineage>
        <taxon>Bacteria</taxon>
        <taxon>Pseudomonadati</taxon>
        <taxon>Pseudomonadota</taxon>
        <taxon>Gammaproteobacteria</taxon>
        <taxon>Alteromonadales</taxon>
        <taxon>Shewanellaceae</taxon>
        <taxon>Shewanella</taxon>
    </lineage>
</organism>
<feature type="region of interest" description="Disordered" evidence="1">
    <location>
        <begin position="534"/>
        <end position="560"/>
    </location>
</feature>
<dbReference type="InterPro" id="IPR021136">
    <property type="entry name" value="Flagellar_hook_control-like_C"/>
</dbReference>
<evidence type="ECO:0000313" key="3">
    <source>
        <dbReference type="EMBL" id="GGB50084.1"/>
    </source>
</evidence>
<name>A0ABQ1IRI8_9GAMM</name>
<proteinExistence type="predicted"/>
<evidence type="ECO:0000259" key="2">
    <source>
        <dbReference type="Pfam" id="PF02120"/>
    </source>
</evidence>
<keyword evidence="3" id="KW-0969">Cilium</keyword>
<dbReference type="Pfam" id="PF02120">
    <property type="entry name" value="Flg_hook"/>
    <property type="match status" value="1"/>
</dbReference>
<dbReference type="CDD" id="cd17470">
    <property type="entry name" value="T3SS_Flik_C"/>
    <property type="match status" value="1"/>
</dbReference>
<dbReference type="InterPro" id="IPR038610">
    <property type="entry name" value="FliK-like_C_sf"/>
</dbReference>
<dbReference type="InterPro" id="IPR052563">
    <property type="entry name" value="FliK"/>
</dbReference>
<dbReference type="RefSeq" id="WP_229706608.1">
    <property type="nucleotide sequence ID" value="NZ_BMII01000005.1"/>
</dbReference>
<dbReference type="PANTHER" id="PTHR37533">
    <property type="entry name" value="FLAGELLAR HOOK-LENGTH CONTROL PROTEIN"/>
    <property type="match status" value="1"/>
</dbReference>
<evidence type="ECO:0000256" key="1">
    <source>
        <dbReference type="SAM" id="MobiDB-lite"/>
    </source>
</evidence>